<evidence type="ECO:0000256" key="3">
    <source>
        <dbReference type="ARBA" id="ARBA00022737"/>
    </source>
</evidence>
<reference evidence="9" key="1">
    <citation type="submission" date="2014-12" db="EMBL/GenBank/DDBJ databases">
        <title>Insight into the proteome of Arion vulgaris.</title>
        <authorList>
            <person name="Aradska J."/>
            <person name="Bulat T."/>
            <person name="Smidak R."/>
            <person name="Sarate P."/>
            <person name="Gangsoo J."/>
            <person name="Sialana F."/>
            <person name="Bilban M."/>
            <person name="Lubec G."/>
        </authorList>
    </citation>
    <scope>NUCLEOTIDE SEQUENCE</scope>
    <source>
        <tissue evidence="9">Skin</tissue>
    </source>
</reference>
<dbReference type="AlphaFoldDB" id="A0A0B7BDA9"/>
<keyword evidence="4" id="KW-0802">TPR repeat</keyword>
<protein>
    <submittedName>
        <fullName evidence="9">Uncharacterized protein</fullName>
    </submittedName>
</protein>
<dbReference type="Pfam" id="PF13424">
    <property type="entry name" value="TPR_12"/>
    <property type="match status" value="1"/>
</dbReference>
<name>A0A0B7BDA9_9EUPU</name>
<dbReference type="SMART" id="SM00028">
    <property type="entry name" value="TPR"/>
    <property type="match status" value="4"/>
</dbReference>
<keyword evidence="5" id="KW-0809">Transit peptide</keyword>
<evidence type="ECO:0000256" key="1">
    <source>
        <dbReference type="ARBA" id="ARBA00004173"/>
    </source>
</evidence>
<evidence type="ECO:0000256" key="2">
    <source>
        <dbReference type="ARBA" id="ARBA00008219"/>
    </source>
</evidence>
<evidence type="ECO:0000313" key="10">
    <source>
        <dbReference type="EMBL" id="CEK90156.1"/>
    </source>
</evidence>
<dbReference type="EMBL" id="HACG01043291">
    <property type="protein sequence ID" value="CEK90156.1"/>
    <property type="molecule type" value="Transcribed_RNA"/>
</dbReference>
<comment type="subcellular location">
    <subcellularLocation>
        <location evidence="1">Mitochondrion</location>
    </subcellularLocation>
</comment>
<evidence type="ECO:0000313" key="9">
    <source>
        <dbReference type="EMBL" id="CEK90155.1"/>
    </source>
</evidence>
<comment type="similarity">
    <text evidence="2">Belongs to the TTC19 family.</text>
</comment>
<dbReference type="PANTHER" id="PTHR13143:SF6">
    <property type="entry name" value="TETRATRICOPEPTIDE REPEAT PROTEIN 19, MITOCHONDRIAL"/>
    <property type="match status" value="1"/>
</dbReference>
<proteinExistence type="inferred from homology"/>
<evidence type="ECO:0000256" key="6">
    <source>
        <dbReference type="ARBA" id="ARBA00023128"/>
    </source>
</evidence>
<dbReference type="EMBL" id="HACG01043292">
    <property type="protein sequence ID" value="CEK90157.1"/>
    <property type="molecule type" value="Transcribed_RNA"/>
</dbReference>
<evidence type="ECO:0000313" key="7">
    <source>
        <dbReference type="EMBL" id="CEK90153.1"/>
    </source>
</evidence>
<evidence type="ECO:0000256" key="4">
    <source>
        <dbReference type="ARBA" id="ARBA00022803"/>
    </source>
</evidence>
<evidence type="ECO:0000313" key="11">
    <source>
        <dbReference type="EMBL" id="CEK90157.1"/>
    </source>
</evidence>
<dbReference type="GO" id="GO:0005743">
    <property type="term" value="C:mitochondrial inner membrane"/>
    <property type="evidence" value="ECO:0007669"/>
    <property type="project" value="TreeGrafter"/>
</dbReference>
<keyword evidence="6" id="KW-0496">Mitochondrion</keyword>
<dbReference type="InterPro" id="IPR011990">
    <property type="entry name" value="TPR-like_helical_dom_sf"/>
</dbReference>
<evidence type="ECO:0000256" key="5">
    <source>
        <dbReference type="ARBA" id="ARBA00022946"/>
    </source>
</evidence>
<organism evidence="9">
    <name type="scientific">Arion vulgaris</name>
    <dbReference type="NCBI Taxonomy" id="1028688"/>
    <lineage>
        <taxon>Eukaryota</taxon>
        <taxon>Metazoa</taxon>
        <taxon>Spiralia</taxon>
        <taxon>Lophotrochozoa</taxon>
        <taxon>Mollusca</taxon>
        <taxon>Gastropoda</taxon>
        <taxon>Heterobranchia</taxon>
        <taxon>Euthyneura</taxon>
        <taxon>Panpulmonata</taxon>
        <taxon>Eupulmonata</taxon>
        <taxon>Stylommatophora</taxon>
        <taxon>Helicina</taxon>
        <taxon>Arionoidea</taxon>
        <taxon>Arionidae</taxon>
        <taxon>Arion</taxon>
    </lineage>
</organism>
<dbReference type="InterPro" id="IPR019734">
    <property type="entry name" value="TPR_rpt"/>
</dbReference>
<dbReference type="InterPro" id="IPR040395">
    <property type="entry name" value="TTC19"/>
</dbReference>
<dbReference type="EMBL" id="HACG01043290">
    <property type="protein sequence ID" value="CEK90155.1"/>
    <property type="molecule type" value="Transcribed_RNA"/>
</dbReference>
<dbReference type="EMBL" id="HACG01043289">
    <property type="protein sequence ID" value="CEK90154.1"/>
    <property type="molecule type" value="Transcribed_RNA"/>
</dbReference>
<evidence type="ECO:0000313" key="8">
    <source>
        <dbReference type="EMBL" id="CEK90154.1"/>
    </source>
</evidence>
<dbReference type="SUPFAM" id="SSF48452">
    <property type="entry name" value="TPR-like"/>
    <property type="match status" value="2"/>
</dbReference>
<dbReference type="EMBL" id="HACG01043288">
    <property type="protein sequence ID" value="CEK90153.1"/>
    <property type="molecule type" value="Transcribed_RNA"/>
</dbReference>
<sequence>MAASICRKLWSAVVPFTCQVLLPPYNRHMQRLASVLNKTHRYRQPKTLTVAGTTGISYALFGFLFDKKEETDPLTQLYRDARLAHMRQELKKADSLYHDALKLADDLVQTKKITEAKFLTARTLFYDGLADIAMQTGEIETAETLYKETMRGCLMQGMDQNHNAMVEMSLKLASIYAMKGQKLEAEEGYKFCLSAQVPKLEATDKLLKATDAKKVNQIPGLIPATEMEQSEKDTAALLGMVLTSYGRFLLYEKRYTEALPLFEKARFFAEHTLGTDTNQYLVVLNDIATLYIVTKNLDKAEEVLKTGIKLSDKHKLQEKAMLFCNLGAVYLRKGDISSAVTQCQLGLQSAKEFDHKMAFKMAEACLKKGESVLAAKSK</sequence>
<dbReference type="Gene3D" id="1.25.40.10">
    <property type="entry name" value="Tetratricopeptide repeat domain"/>
    <property type="match status" value="2"/>
</dbReference>
<accession>A0A0B7BDA9</accession>
<gene>
    <name evidence="9" type="primary">ORF175040</name>
    <name evidence="7" type="synonym">ORF175024</name>
    <name evidence="8" type="synonym">ORF175030</name>
    <name evidence="10" type="synonym">ORF175050</name>
    <name evidence="11" type="synonym">ORF175055</name>
</gene>
<dbReference type="PANTHER" id="PTHR13143">
    <property type="entry name" value="TETRATRICOPEPTIDE REPEAT PROTEIN 19"/>
    <property type="match status" value="1"/>
</dbReference>
<keyword evidence="3" id="KW-0677">Repeat</keyword>
<dbReference type="GO" id="GO:0034551">
    <property type="term" value="P:mitochondrial respiratory chain complex III assembly"/>
    <property type="evidence" value="ECO:0007669"/>
    <property type="project" value="InterPro"/>
</dbReference>